<sequence length="211" mass="24380">MRNRYLVQRRRLSVNEQALSVREAIVTRRSIKNFNGQPIEPEIIPEIIEDAVWAPNHGNRNPWRLIVATDEQYEELLDVLKEFGVANWKQLSDEDLEKQMKKFSTASAAVFVIVPEDVRQKERMEDFAAASILIQNIQLLAWDKGIGTCWKTPPFIDNPKFRERLGVEAGERIISMLQFGYFDTSPKAPPRKPVEEIITYFGSSEDEEEEA</sequence>
<evidence type="ECO:0000256" key="8">
    <source>
        <dbReference type="PIRNR" id="PIRNR000232"/>
    </source>
</evidence>
<keyword evidence="5 8" id="KW-0521">NADP</keyword>
<evidence type="ECO:0000256" key="5">
    <source>
        <dbReference type="ARBA" id="ARBA00022857"/>
    </source>
</evidence>
<dbReference type="Proteomes" id="UP000192486">
    <property type="component" value="Chromosome"/>
</dbReference>
<dbReference type="PANTHER" id="PTHR43821:SF1">
    <property type="entry name" value="NAD(P)H NITROREDUCTASE YDJA-RELATED"/>
    <property type="match status" value="1"/>
</dbReference>
<keyword evidence="6 8" id="KW-0560">Oxidoreductase</keyword>
<evidence type="ECO:0000256" key="3">
    <source>
        <dbReference type="ARBA" id="ARBA00022630"/>
    </source>
</evidence>
<gene>
    <name evidence="10" type="ORF">SporoS204_11880</name>
</gene>
<dbReference type="InterPro" id="IPR026021">
    <property type="entry name" value="YdjA-like"/>
</dbReference>
<dbReference type="PANTHER" id="PTHR43821">
    <property type="entry name" value="NAD(P)H NITROREDUCTASE YDJA-RELATED"/>
    <property type="match status" value="1"/>
</dbReference>
<feature type="domain" description="Nitroreductase" evidence="9">
    <location>
        <begin position="25"/>
        <end position="181"/>
    </location>
</feature>
<evidence type="ECO:0000256" key="1">
    <source>
        <dbReference type="ARBA" id="ARBA00001917"/>
    </source>
</evidence>
<dbReference type="InterPro" id="IPR052530">
    <property type="entry name" value="NAD(P)H_nitroreductase"/>
</dbReference>
<comment type="similarity">
    <text evidence="2 8">Belongs to the nitroreductase family.</text>
</comment>
<dbReference type="InterPro" id="IPR000415">
    <property type="entry name" value="Nitroreductase-like"/>
</dbReference>
<dbReference type="EC" id="1.-.-.-" evidence="8"/>
<accession>A0ABN4YSH8</accession>
<reference evidence="10 11" key="1">
    <citation type="submission" date="2016-04" db="EMBL/GenBank/DDBJ databases">
        <title>Comparative Genomics and Epigenetics of Sporosarcina ureae.</title>
        <authorList>
            <person name="Oliver A.S."/>
            <person name="Cooper K.K."/>
        </authorList>
    </citation>
    <scope>NUCLEOTIDE SEQUENCE [LARGE SCALE GENOMIC DNA]</scope>
    <source>
        <strain evidence="10 11">S204</strain>
    </source>
</reference>
<evidence type="ECO:0000259" key="9">
    <source>
        <dbReference type="Pfam" id="PF00881"/>
    </source>
</evidence>
<comment type="cofactor">
    <cofactor evidence="1 8">
        <name>FMN</name>
        <dbReference type="ChEBI" id="CHEBI:58210"/>
    </cofactor>
</comment>
<dbReference type="SUPFAM" id="SSF55469">
    <property type="entry name" value="FMN-dependent nitroreductase-like"/>
    <property type="match status" value="1"/>
</dbReference>
<evidence type="ECO:0000313" key="11">
    <source>
        <dbReference type="Proteomes" id="UP000192486"/>
    </source>
</evidence>
<keyword evidence="4 8" id="KW-0288">FMN</keyword>
<proteinExistence type="inferred from homology"/>
<keyword evidence="11" id="KW-1185">Reference proteome</keyword>
<protein>
    <recommendedName>
        <fullName evidence="8">Putative NAD(P)H nitroreductase</fullName>
        <ecNumber evidence="8">1.-.-.-</ecNumber>
    </recommendedName>
</protein>
<evidence type="ECO:0000256" key="2">
    <source>
        <dbReference type="ARBA" id="ARBA00007118"/>
    </source>
</evidence>
<organism evidence="10 11">
    <name type="scientific">Sporosarcina ureae</name>
    <dbReference type="NCBI Taxonomy" id="1571"/>
    <lineage>
        <taxon>Bacteria</taxon>
        <taxon>Bacillati</taxon>
        <taxon>Bacillota</taxon>
        <taxon>Bacilli</taxon>
        <taxon>Bacillales</taxon>
        <taxon>Caryophanaceae</taxon>
        <taxon>Sporosarcina</taxon>
    </lineage>
</organism>
<evidence type="ECO:0000256" key="6">
    <source>
        <dbReference type="ARBA" id="ARBA00023002"/>
    </source>
</evidence>
<keyword evidence="7 8" id="KW-0520">NAD</keyword>
<dbReference type="PIRSF" id="PIRSF000232">
    <property type="entry name" value="YdjA"/>
    <property type="match status" value="1"/>
</dbReference>
<name>A0ABN4YSH8_SPOUR</name>
<dbReference type="Pfam" id="PF00881">
    <property type="entry name" value="Nitroreductase"/>
    <property type="match status" value="1"/>
</dbReference>
<dbReference type="Gene3D" id="3.40.109.10">
    <property type="entry name" value="NADH Oxidase"/>
    <property type="match status" value="1"/>
</dbReference>
<keyword evidence="3 8" id="KW-0285">Flavoprotein</keyword>
<dbReference type="EMBL" id="CP015108">
    <property type="protein sequence ID" value="ARF14785.1"/>
    <property type="molecule type" value="Genomic_DNA"/>
</dbReference>
<evidence type="ECO:0000256" key="7">
    <source>
        <dbReference type="ARBA" id="ARBA00023027"/>
    </source>
</evidence>
<evidence type="ECO:0000256" key="4">
    <source>
        <dbReference type="ARBA" id="ARBA00022643"/>
    </source>
</evidence>
<evidence type="ECO:0000313" key="10">
    <source>
        <dbReference type="EMBL" id="ARF14785.1"/>
    </source>
</evidence>
<dbReference type="InterPro" id="IPR029479">
    <property type="entry name" value="Nitroreductase"/>
</dbReference>
<dbReference type="CDD" id="cd02135">
    <property type="entry name" value="YdjA-like"/>
    <property type="match status" value="1"/>
</dbReference>